<keyword evidence="2" id="KW-1133">Transmembrane helix</keyword>
<feature type="region of interest" description="Disordered" evidence="1">
    <location>
        <begin position="1"/>
        <end position="48"/>
    </location>
</feature>
<protein>
    <submittedName>
        <fullName evidence="4">Trehalose-6-phosphate hydrolase</fullName>
    </submittedName>
</protein>
<dbReference type="InterPro" id="IPR045857">
    <property type="entry name" value="O16G_dom_2"/>
</dbReference>
<dbReference type="PANTHER" id="PTHR10357">
    <property type="entry name" value="ALPHA-AMYLASE FAMILY MEMBER"/>
    <property type="match status" value="1"/>
</dbReference>
<evidence type="ECO:0000313" key="5">
    <source>
        <dbReference type="Proteomes" id="UP000230066"/>
    </source>
</evidence>
<dbReference type="EMBL" id="JXXN02000942">
    <property type="protein sequence ID" value="THD25908.1"/>
    <property type="molecule type" value="Genomic_DNA"/>
</dbReference>
<sequence>MSGYRYAPARRTGDRSASVSPEPVLPIYGATLSSEPETNDYSERPYDPNDPHMASNAMFYDPNSPFFGIDPQLVGFVQKHNVVMDDGAVVNMNAMKEKAAMQTKPKTKFQPPFGLSQKQFLIAVVVTVALVVILALAFGLGLYFGLLQITPSYPQAQPWWRRTLMYQISVATWANDVGGPTGRLVDVIPRMAYLSIQVGATSAVLTDLISSDANGVLDWTQVNSQVAAPDEAIATLIPQLASQAKKPLGPLRNANPIQLVLGLPLYATSIRHAWFQQSRLATMSQYSNFYLWTTKEPATAQERRYYAFDDVRKAYYRHMHGNPSSPLLNLNNTDVQNELKKVIQFWVKNLDIKGVMITNSTNVIPEMINGMRTALGNFTNEQFVWFADVPSIDEVLNPRQKVCLNEIRINRHVPTRTDDLVAQITQVMNNTKVSTCSPIWQVKLLLDETKDFETVQRLAYFLPGSFFMIAGQEVDLVTGTTELMQWGWGKYTNYGTYWPKNSNSPQDGLSRLQSWNTYWKAASQLSLLGTAVSAGKLAIIQGRQNEDLLALYREFSATGDRVYFVVSFQTLNTMVSFKPIFTNLKSPTVEVAYDTKNMYNGRRQFGTVLLVNNQVLLLYYY</sequence>
<feature type="domain" description="Glycosyl hydrolase family 13 catalytic" evidence="3">
    <location>
        <begin position="259"/>
        <end position="358"/>
    </location>
</feature>
<feature type="transmembrane region" description="Helical" evidence="2">
    <location>
        <begin position="120"/>
        <end position="146"/>
    </location>
</feature>
<evidence type="ECO:0000313" key="4">
    <source>
        <dbReference type="EMBL" id="THD25908.1"/>
    </source>
</evidence>
<keyword evidence="5" id="KW-1185">Reference proteome</keyword>
<organism evidence="4 5">
    <name type="scientific">Fasciola hepatica</name>
    <name type="common">Liver fluke</name>
    <dbReference type="NCBI Taxonomy" id="6192"/>
    <lineage>
        <taxon>Eukaryota</taxon>
        <taxon>Metazoa</taxon>
        <taxon>Spiralia</taxon>
        <taxon>Lophotrochozoa</taxon>
        <taxon>Platyhelminthes</taxon>
        <taxon>Trematoda</taxon>
        <taxon>Digenea</taxon>
        <taxon>Plagiorchiida</taxon>
        <taxon>Echinostomata</taxon>
        <taxon>Echinostomatoidea</taxon>
        <taxon>Fasciolidae</taxon>
        <taxon>Fasciola</taxon>
    </lineage>
</organism>
<comment type="caution">
    <text evidence="4">The sequence shown here is derived from an EMBL/GenBank/DDBJ whole genome shotgun (WGS) entry which is preliminary data.</text>
</comment>
<keyword evidence="4" id="KW-0378">Hydrolase</keyword>
<keyword evidence="2" id="KW-0812">Transmembrane</keyword>
<dbReference type="PANTHER" id="PTHR10357:SF179">
    <property type="entry name" value="NEUTRAL AND BASIC AMINO ACID TRANSPORT PROTEIN RBAT"/>
    <property type="match status" value="1"/>
</dbReference>
<dbReference type="AlphaFoldDB" id="A0A4E0RUW8"/>
<accession>A0A4E0RUW8</accession>
<dbReference type="SUPFAM" id="SSF51445">
    <property type="entry name" value="(Trans)glycosidases"/>
    <property type="match status" value="1"/>
</dbReference>
<dbReference type="Gene3D" id="3.20.20.80">
    <property type="entry name" value="Glycosidases"/>
    <property type="match status" value="1"/>
</dbReference>
<evidence type="ECO:0000259" key="3">
    <source>
        <dbReference type="Pfam" id="PF00128"/>
    </source>
</evidence>
<reference evidence="4" key="1">
    <citation type="submission" date="2019-03" db="EMBL/GenBank/DDBJ databases">
        <title>Improved annotation for the trematode Fasciola hepatica.</title>
        <authorList>
            <person name="Choi Y.-J."/>
            <person name="Martin J."/>
            <person name="Mitreva M."/>
        </authorList>
    </citation>
    <scope>NUCLEOTIDE SEQUENCE [LARGE SCALE GENOMIC DNA]</scope>
</reference>
<gene>
    <name evidence="4" type="ORF">D915_003404</name>
</gene>
<evidence type="ECO:0000256" key="2">
    <source>
        <dbReference type="SAM" id="Phobius"/>
    </source>
</evidence>
<dbReference type="InterPro" id="IPR006047">
    <property type="entry name" value="GH13_cat_dom"/>
</dbReference>
<proteinExistence type="predicted"/>
<evidence type="ECO:0000256" key="1">
    <source>
        <dbReference type="SAM" id="MobiDB-lite"/>
    </source>
</evidence>
<dbReference type="Gene3D" id="3.90.400.10">
    <property type="entry name" value="Oligo-1,6-glucosidase, Domain 2"/>
    <property type="match status" value="1"/>
</dbReference>
<dbReference type="Proteomes" id="UP000230066">
    <property type="component" value="Unassembled WGS sequence"/>
</dbReference>
<keyword evidence="2" id="KW-0472">Membrane</keyword>
<dbReference type="GO" id="GO:0005975">
    <property type="term" value="P:carbohydrate metabolic process"/>
    <property type="evidence" value="ECO:0007669"/>
    <property type="project" value="InterPro"/>
</dbReference>
<dbReference type="InterPro" id="IPR017853">
    <property type="entry name" value="GH"/>
</dbReference>
<dbReference type="Pfam" id="PF00128">
    <property type="entry name" value="Alpha-amylase"/>
    <property type="match status" value="1"/>
</dbReference>
<dbReference type="GO" id="GO:0016787">
    <property type="term" value="F:hydrolase activity"/>
    <property type="evidence" value="ECO:0007669"/>
    <property type="project" value="UniProtKB-KW"/>
</dbReference>
<name>A0A4E0RUW8_FASHE</name>